<accession>A0A6A8A6Z1</accession>
<gene>
    <name evidence="4" type="ORF">GAO09_13620</name>
</gene>
<protein>
    <submittedName>
        <fullName evidence="4">Flavin reductase</fullName>
    </submittedName>
</protein>
<comment type="caution">
    <text evidence="4">The sequence shown here is derived from an EMBL/GenBank/DDBJ whole genome shotgun (WGS) entry which is preliminary data.</text>
</comment>
<evidence type="ECO:0000256" key="2">
    <source>
        <dbReference type="ARBA" id="ARBA00023002"/>
    </source>
</evidence>
<evidence type="ECO:0000313" key="5">
    <source>
        <dbReference type="Proteomes" id="UP000435138"/>
    </source>
</evidence>
<reference evidence="4 5" key="1">
    <citation type="submission" date="2019-11" db="EMBL/GenBank/DDBJ databases">
        <title>Genome analysis of Rhizobacterium cereale a novel genus and species isolated from maize roots in North Spain.</title>
        <authorList>
            <person name="Menendez E."/>
            <person name="Flores-Felix J.D."/>
            <person name="Ramirez-Bahena M.-H."/>
            <person name="Igual J.M."/>
            <person name="Garcia-Fraile P."/>
            <person name="Peix A."/>
            <person name="Velazquez E."/>
        </authorList>
    </citation>
    <scope>NUCLEOTIDE SEQUENCE [LARGE SCALE GENOMIC DNA]</scope>
    <source>
        <strain evidence="4 5">RZME27</strain>
    </source>
</reference>
<dbReference type="AlphaFoldDB" id="A0A6A8A6Z1"/>
<evidence type="ECO:0000256" key="1">
    <source>
        <dbReference type="ARBA" id="ARBA00008898"/>
    </source>
</evidence>
<dbReference type="SUPFAM" id="SSF50475">
    <property type="entry name" value="FMN-binding split barrel"/>
    <property type="match status" value="1"/>
</dbReference>
<dbReference type="EMBL" id="WIXI01000043">
    <property type="protein sequence ID" value="MQY47072.1"/>
    <property type="molecule type" value="Genomic_DNA"/>
</dbReference>
<dbReference type="GO" id="GO:0042602">
    <property type="term" value="F:riboflavin reductase (NADPH) activity"/>
    <property type="evidence" value="ECO:0007669"/>
    <property type="project" value="TreeGrafter"/>
</dbReference>
<name>A0A6A8A6Z1_9HYPH</name>
<dbReference type="SMART" id="SM00903">
    <property type="entry name" value="Flavin_Reduct"/>
    <property type="match status" value="1"/>
</dbReference>
<evidence type="ECO:0000313" key="4">
    <source>
        <dbReference type="EMBL" id="MQY47072.1"/>
    </source>
</evidence>
<dbReference type="InterPro" id="IPR050268">
    <property type="entry name" value="NADH-dep_flavin_reductase"/>
</dbReference>
<keyword evidence="5" id="KW-1185">Reference proteome</keyword>
<keyword evidence="2" id="KW-0560">Oxidoreductase</keyword>
<dbReference type="RefSeq" id="WP_153354539.1">
    <property type="nucleotide sequence ID" value="NZ_JAYKOO010000002.1"/>
</dbReference>
<dbReference type="Pfam" id="PF01613">
    <property type="entry name" value="Flavin_Reduct"/>
    <property type="match status" value="1"/>
</dbReference>
<dbReference type="InterPro" id="IPR002563">
    <property type="entry name" value="Flavin_Rdtase-like_dom"/>
</dbReference>
<proteinExistence type="inferred from homology"/>
<dbReference type="Proteomes" id="UP000435138">
    <property type="component" value="Unassembled WGS sequence"/>
</dbReference>
<dbReference type="PANTHER" id="PTHR30466:SF11">
    <property type="entry name" value="FLAVIN-DEPENDENT MONOOXYGENASE, REDUCTASE SUBUNIT HSAB"/>
    <property type="match status" value="1"/>
</dbReference>
<dbReference type="InterPro" id="IPR012349">
    <property type="entry name" value="Split_barrel_FMN-bd"/>
</dbReference>
<dbReference type="Gene3D" id="2.30.110.10">
    <property type="entry name" value="Electron Transport, Fmn-binding Protein, Chain A"/>
    <property type="match status" value="1"/>
</dbReference>
<dbReference type="PANTHER" id="PTHR30466">
    <property type="entry name" value="FLAVIN REDUCTASE"/>
    <property type="match status" value="1"/>
</dbReference>
<dbReference type="GO" id="GO:0010181">
    <property type="term" value="F:FMN binding"/>
    <property type="evidence" value="ECO:0007669"/>
    <property type="project" value="InterPro"/>
</dbReference>
<sequence>MNMAFTAPSPAETVLVPDPSNQRAYRHALGAFTTGVTVVTAMAGNMPIGMTVNSFASISLDPPLVMWSPAKSASKHPLFLQADHFAVHVLAAEQVHLCSAFTRGGSGFDAMPWSRSQNGVPILQQVLVRLDCRRSAAHDAGDHTIIIGEVLQVTEREGDPLCFSRGMFGHFTRTS</sequence>
<evidence type="ECO:0000259" key="3">
    <source>
        <dbReference type="SMART" id="SM00903"/>
    </source>
</evidence>
<feature type="domain" description="Flavin reductase like" evidence="3">
    <location>
        <begin position="29"/>
        <end position="170"/>
    </location>
</feature>
<organism evidence="4 5">
    <name type="scientific">Endobacterium cereale</name>
    <dbReference type="NCBI Taxonomy" id="2663029"/>
    <lineage>
        <taxon>Bacteria</taxon>
        <taxon>Pseudomonadati</taxon>
        <taxon>Pseudomonadota</taxon>
        <taxon>Alphaproteobacteria</taxon>
        <taxon>Hyphomicrobiales</taxon>
        <taxon>Rhizobiaceae</taxon>
        <taxon>Endobacterium</taxon>
    </lineage>
</organism>
<comment type="similarity">
    <text evidence="1">Belongs to the non-flavoprotein flavin reductase family.</text>
</comment>